<evidence type="ECO:0000313" key="3">
    <source>
        <dbReference type="Proteomes" id="UP000661858"/>
    </source>
</evidence>
<keyword evidence="2" id="KW-0503">Monooxygenase</keyword>
<dbReference type="RefSeq" id="WP_201844395.1">
    <property type="nucleotide sequence ID" value="NZ_JAERRK010000072.1"/>
</dbReference>
<evidence type="ECO:0000313" key="2">
    <source>
        <dbReference type="EMBL" id="MBL1087755.1"/>
    </source>
</evidence>
<gene>
    <name evidence="2" type="ORF">JK359_38535</name>
</gene>
<keyword evidence="3" id="KW-1185">Reference proteome</keyword>
<dbReference type="InterPro" id="IPR036188">
    <property type="entry name" value="FAD/NAD-bd_sf"/>
</dbReference>
<dbReference type="InterPro" id="IPR002938">
    <property type="entry name" value="FAD-bd"/>
</dbReference>
<name>A0A937ETE0_9ACTN</name>
<dbReference type="EMBL" id="JAERRK010000072">
    <property type="protein sequence ID" value="MBL1087755.1"/>
    <property type="molecule type" value="Genomic_DNA"/>
</dbReference>
<comment type="caution">
    <text evidence="2">The sequence shown here is derived from an EMBL/GenBank/DDBJ whole genome shotgun (WGS) entry which is preliminary data.</text>
</comment>
<dbReference type="PRINTS" id="PR00419">
    <property type="entry name" value="ADXRDTASE"/>
</dbReference>
<reference evidence="2" key="1">
    <citation type="submission" date="2021-01" db="EMBL/GenBank/DDBJ databases">
        <title>WGS of actinomycetes isolated from Thailand.</title>
        <authorList>
            <person name="Thawai C."/>
        </authorList>
    </citation>
    <scope>NUCLEOTIDE SEQUENCE</scope>
    <source>
        <strain evidence="2">RCU-197</strain>
    </source>
</reference>
<feature type="non-terminal residue" evidence="2">
    <location>
        <position position="33"/>
    </location>
</feature>
<dbReference type="Proteomes" id="UP000661858">
    <property type="component" value="Unassembled WGS sequence"/>
</dbReference>
<dbReference type="GO" id="GO:0071949">
    <property type="term" value="F:FAD binding"/>
    <property type="evidence" value="ECO:0007669"/>
    <property type="project" value="InterPro"/>
</dbReference>
<dbReference type="GO" id="GO:0004497">
    <property type="term" value="F:monooxygenase activity"/>
    <property type="evidence" value="ECO:0007669"/>
    <property type="project" value="UniProtKB-KW"/>
</dbReference>
<dbReference type="Gene3D" id="3.50.50.60">
    <property type="entry name" value="FAD/NAD(P)-binding domain"/>
    <property type="match status" value="1"/>
</dbReference>
<sequence>MLDVLIAGAGPVGLWLAAELRLHGVEVTVVERR</sequence>
<proteinExistence type="predicted"/>
<dbReference type="Pfam" id="PF01494">
    <property type="entry name" value="FAD_binding_3"/>
    <property type="match status" value="1"/>
</dbReference>
<keyword evidence="2" id="KW-0560">Oxidoreductase</keyword>
<organism evidence="2 3">
    <name type="scientific">Streptomyces actinomycinicus</name>
    <dbReference type="NCBI Taxonomy" id="1695166"/>
    <lineage>
        <taxon>Bacteria</taxon>
        <taxon>Bacillati</taxon>
        <taxon>Actinomycetota</taxon>
        <taxon>Actinomycetes</taxon>
        <taxon>Kitasatosporales</taxon>
        <taxon>Streptomycetaceae</taxon>
        <taxon>Streptomyces</taxon>
    </lineage>
</organism>
<evidence type="ECO:0000259" key="1">
    <source>
        <dbReference type="Pfam" id="PF01494"/>
    </source>
</evidence>
<dbReference type="AlphaFoldDB" id="A0A937ETE0"/>
<dbReference type="SUPFAM" id="SSF51905">
    <property type="entry name" value="FAD/NAD(P)-binding domain"/>
    <property type="match status" value="1"/>
</dbReference>
<accession>A0A937ETE0</accession>
<feature type="domain" description="FAD-binding" evidence="1">
    <location>
        <begin position="2"/>
        <end position="33"/>
    </location>
</feature>
<protein>
    <submittedName>
        <fullName evidence="2">FAD-dependent monooxygenase</fullName>
    </submittedName>
</protein>